<name>A0A6C0JWY8_9ZZZZ</name>
<dbReference type="EMBL" id="MN740695">
    <property type="protein sequence ID" value="QHU08254.1"/>
    <property type="molecule type" value="Genomic_DNA"/>
</dbReference>
<organism evidence="1">
    <name type="scientific">viral metagenome</name>
    <dbReference type="NCBI Taxonomy" id="1070528"/>
    <lineage>
        <taxon>unclassified sequences</taxon>
        <taxon>metagenomes</taxon>
        <taxon>organismal metagenomes</taxon>
    </lineage>
</organism>
<proteinExistence type="predicted"/>
<accession>A0A6C0JWY8</accession>
<dbReference type="AlphaFoldDB" id="A0A6C0JWY8"/>
<reference evidence="1" key="1">
    <citation type="journal article" date="2020" name="Nature">
        <title>Giant virus diversity and host interactions through global metagenomics.</title>
        <authorList>
            <person name="Schulz F."/>
            <person name="Roux S."/>
            <person name="Paez-Espino D."/>
            <person name="Jungbluth S."/>
            <person name="Walsh D.A."/>
            <person name="Denef V.J."/>
            <person name="McMahon K.D."/>
            <person name="Konstantinidis K.T."/>
            <person name="Eloe-Fadrosh E.A."/>
            <person name="Kyrpides N.C."/>
            <person name="Woyke T."/>
        </authorList>
    </citation>
    <scope>NUCLEOTIDE SEQUENCE</scope>
    <source>
        <strain evidence="1">GVMAG-S-1062768-28</strain>
    </source>
</reference>
<sequence>MSTINLSTNQMICQVCAERLIKNYHFTSFQGYGRSCTLLEGINGMNVNDLCDWCFYRVTQEQRTAPQAIEAYIYKLPISHSEREMYINKLLK</sequence>
<evidence type="ECO:0000313" key="1">
    <source>
        <dbReference type="EMBL" id="QHU08254.1"/>
    </source>
</evidence>
<protein>
    <submittedName>
        <fullName evidence="1">Uncharacterized protein</fullName>
    </submittedName>
</protein>